<accession>A0A5P3AGY4</accession>
<gene>
    <name evidence="1" type="ORF">RIdsm_03671</name>
</gene>
<dbReference type="RefSeq" id="WP_143100562.1">
    <property type="nucleotide sequence ID" value="NZ_CP031598.1"/>
</dbReference>
<sequence>MSTHLTPIEVVECLVAPIGELGKIAGLNDKAPYNWRRESQYRAAGDIPHHAMRRIHAHAAARKIPLTADHLLWGADWKEIDKLVEGMGKTMPQHLRDRLKPALQTPGKVDGMAAE</sequence>
<dbReference type="AlphaFoldDB" id="A0A5P3AGY4"/>
<evidence type="ECO:0000313" key="2">
    <source>
        <dbReference type="Proteomes" id="UP000325785"/>
    </source>
</evidence>
<dbReference type="OrthoDB" id="7872919at2"/>
<evidence type="ECO:0000313" key="1">
    <source>
        <dbReference type="EMBL" id="QEW27850.1"/>
    </source>
</evidence>
<reference evidence="1 2" key="1">
    <citation type="submission" date="2018-08" db="EMBL/GenBank/DDBJ databases">
        <title>Genetic Globetrotter - A new plasmid hitch-hiking vast phylogenetic and geographic distances.</title>
        <authorList>
            <person name="Vollmers J."/>
            <person name="Petersen J."/>
        </authorList>
    </citation>
    <scope>NUCLEOTIDE SEQUENCE [LARGE SCALE GENOMIC DNA]</scope>
    <source>
        <strain evidence="1 2">DSM 26383</strain>
    </source>
</reference>
<dbReference type="KEGG" id="rid:RIdsm_03671"/>
<proteinExistence type="predicted"/>
<dbReference type="Proteomes" id="UP000325785">
    <property type="component" value="Chromosome"/>
</dbReference>
<name>A0A5P3AGY4_9RHOB</name>
<dbReference type="EMBL" id="CP031598">
    <property type="protein sequence ID" value="QEW27850.1"/>
    <property type="molecule type" value="Genomic_DNA"/>
</dbReference>
<protein>
    <submittedName>
        <fullName evidence="1">Uncharacterized protein</fullName>
    </submittedName>
</protein>
<organism evidence="1 2">
    <name type="scientific">Roseovarius indicus</name>
    <dbReference type="NCBI Taxonomy" id="540747"/>
    <lineage>
        <taxon>Bacteria</taxon>
        <taxon>Pseudomonadati</taxon>
        <taxon>Pseudomonadota</taxon>
        <taxon>Alphaproteobacteria</taxon>
        <taxon>Rhodobacterales</taxon>
        <taxon>Roseobacteraceae</taxon>
        <taxon>Roseovarius</taxon>
    </lineage>
</organism>